<protein>
    <submittedName>
        <fullName evidence="2">Uncharacterized protein</fullName>
    </submittedName>
</protein>
<evidence type="ECO:0000256" key="1">
    <source>
        <dbReference type="SAM" id="MobiDB-lite"/>
    </source>
</evidence>
<proteinExistence type="predicted"/>
<sequence length="370" mass="38491">MSLACSSFGETDSADPSSTRDIDASGQVPTSDAATEPHADGGPTEELPELRKLCPPARGPSKGFADSKKTLLYEPPSRPRFPFAITTDAKYVYWIEQDNTADGYNGNSNARILRVSKAGGVAVEIASNQPSASALALDGEYVYWATYTAGSATPSATIARAGRVCAAGSCVVEPLTTLAAGGRVSKLVSAGPGVLVARMASANAALIDTKQATAKLSSLAQAASGVAPAPLAIYATRSDSAAIVEYSRDLGSSAPFTPTTSNDGYLSLASDCTKLWVTRSSSLLAVDIALRTISSAFPQTFSDVFDSAVDEKFFYVARANAGGVDAFEKITGAKTNLWSGNVFALDVDDDGIYWGDHAQSTGGDLYMLEK</sequence>
<evidence type="ECO:0000313" key="3">
    <source>
        <dbReference type="Proteomes" id="UP000064967"/>
    </source>
</evidence>
<reference evidence="2 3" key="1">
    <citation type="submission" date="2015-08" db="EMBL/GenBank/DDBJ databases">
        <authorList>
            <person name="Babu N.S."/>
            <person name="Beckwith C.J."/>
            <person name="Beseler K.G."/>
            <person name="Brison A."/>
            <person name="Carone J.V."/>
            <person name="Caskin T.P."/>
            <person name="Diamond M."/>
            <person name="Durham M.E."/>
            <person name="Foxe J.M."/>
            <person name="Go M."/>
            <person name="Henderson B.A."/>
            <person name="Jones I.B."/>
            <person name="McGettigan J.A."/>
            <person name="Micheletti S.J."/>
            <person name="Nasrallah M.E."/>
            <person name="Ortiz D."/>
            <person name="Piller C.R."/>
            <person name="Privatt S.R."/>
            <person name="Schneider S.L."/>
            <person name="Sharp S."/>
            <person name="Smith T.C."/>
            <person name="Stanton J.D."/>
            <person name="Ullery H.E."/>
            <person name="Wilson R.J."/>
            <person name="Serrano M.G."/>
            <person name="Buck G."/>
            <person name="Lee V."/>
            <person name="Wang Y."/>
            <person name="Carvalho R."/>
            <person name="Voegtly L."/>
            <person name="Shi R."/>
            <person name="Duckworth R."/>
            <person name="Johnson A."/>
            <person name="Loviza R."/>
            <person name="Walstead R."/>
            <person name="Shah Z."/>
            <person name="Kiflezghi M."/>
            <person name="Wade K."/>
            <person name="Ball S.L."/>
            <person name="Bradley K.W."/>
            <person name="Asai D.J."/>
            <person name="Bowman C.A."/>
            <person name="Russell D.A."/>
            <person name="Pope W.H."/>
            <person name="Jacobs-Sera D."/>
            <person name="Hendrix R.W."/>
            <person name="Hatfull G.F."/>
        </authorList>
    </citation>
    <scope>NUCLEOTIDE SEQUENCE [LARGE SCALE GENOMIC DNA]</scope>
    <source>
        <strain evidence="2 3">DSM 27648</strain>
    </source>
</reference>
<dbReference type="EMBL" id="CP012333">
    <property type="protein sequence ID" value="AKV02472.1"/>
    <property type="molecule type" value="Genomic_DNA"/>
</dbReference>
<accession>A0A0K1Q9X5</accession>
<dbReference type="AlphaFoldDB" id="A0A0K1Q9X5"/>
<dbReference type="KEGG" id="llu:AKJ09_09135"/>
<keyword evidence="3" id="KW-1185">Reference proteome</keyword>
<dbReference type="Proteomes" id="UP000064967">
    <property type="component" value="Chromosome"/>
</dbReference>
<organism evidence="2 3">
    <name type="scientific">Labilithrix luteola</name>
    <dbReference type="NCBI Taxonomy" id="1391654"/>
    <lineage>
        <taxon>Bacteria</taxon>
        <taxon>Pseudomonadati</taxon>
        <taxon>Myxococcota</taxon>
        <taxon>Polyangia</taxon>
        <taxon>Polyangiales</taxon>
        <taxon>Labilitrichaceae</taxon>
        <taxon>Labilithrix</taxon>
    </lineage>
</organism>
<name>A0A0K1Q9X5_9BACT</name>
<dbReference type="SUPFAM" id="SSF82171">
    <property type="entry name" value="DPP6 N-terminal domain-like"/>
    <property type="match status" value="1"/>
</dbReference>
<feature type="region of interest" description="Disordered" evidence="1">
    <location>
        <begin position="1"/>
        <end position="68"/>
    </location>
</feature>
<gene>
    <name evidence="2" type="ORF">AKJ09_09135</name>
</gene>
<feature type="compositionally biased region" description="Polar residues" evidence="1">
    <location>
        <begin position="1"/>
        <end position="17"/>
    </location>
</feature>
<evidence type="ECO:0000313" key="2">
    <source>
        <dbReference type="EMBL" id="AKV02472.1"/>
    </source>
</evidence>